<evidence type="ECO:0000313" key="1">
    <source>
        <dbReference type="EMBL" id="GKV30651.1"/>
    </source>
</evidence>
<dbReference type="Proteomes" id="UP001054252">
    <property type="component" value="Unassembled WGS sequence"/>
</dbReference>
<name>A0AAV5L0F3_9ROSI</name>
<proteinExistence type="predicted"/>
<keyword evidence="2" id="KW-1185">Reference proteome</keyword>
<protein>
    <submittedName>
        <fullName evidence="1">Uncharacterized protein</fullName>
    </submittedName>
</protein>
<organism evidence="1 2">
    <name type="scientific">Rubroshorea leprosula</name>
    <dbReference type="NCBI Taxonomy" id="152421"/>
    <lineage>
        <taxon>Eukaryota</taxon>
        <taxon>Viridiplantae</taxon>
        <taxon>Streptophyta</taxon>
        <taxon>Embryophyta</taxon>
        <taxon>Tracheophyta</taxon>
        <taxon>Spermatophyta</taxon>
        <taxon>Magnoliopsida</taxon>
        <taxon>eudicotyledons</taxon>
        <taxon>Gunneridae</taxon>
        <taxon>Pentapetalae</taxon>
        <taxon>rosids</taxon>
        <taxon>malvids</taxon>
        <taxon>Malvales</taxon>
        <taxon>Dipterocarpaceae</taxon>
        <taxon>Rubroshorea</taxon>
    </lineage>
</organism>
<gene>
    <name evidence="1" type="ORF">SLEP1_g39440</name>
</gene>
<dbReference type="EMBL" id="BPVZ01000088">
    <property type="protein sequence ID" value="GKV30651.1"/>
    <property type="molecule type" value="Genomic_DNA"/>
</dbReference>
<evidence type="ECO:0000313" key="2">
    <source>
        <dbReference type="Proteomes" id="UP001054252"/>
    </source>
</evidence>
<reference evidence="1 2" key="1">
    <citation type="journal article" date="2021" name="Commun. Biol.">
        <title>The genome of Shorea leprosula (Dipterocarpaceae) highlights the ecological relevance of drought in aseasonal tropical rainforests.</title>
        <authorList>
            <person name="Ng K.K.S."/>
            <person name="Kobayashi M.J."/>
            <person name="Fawcett J.A."/>
            <person name="Hatakeyama M."/>
            <person name="Paape T."/>
            <person name="Ng C.H."/>
            <person name="Ang C.C."/>
            <person name="Tnah L.H."/>
            <person name="Lee C.T."/>
            <person name="Nishiyama T."/>
            <person name="Sese J."/>
            <person name="O'Brien M.J."/>
            <person name="Copetti D."/>
            <person name="Mohd Noor M.I."/>
            <person name="Ong R.C."/>
            <person name="Putra M."/>
            <person name="Sireger I.Z."/>
            <person name="Indrioko S."/>
            <person name="Kosugi Y."/>
            <person name="Izuno A."/>
            <person name="Isagi Y."/>
            <person name="Lee S.L."/>
            <person name="Shimizu K.K."/>
        </authorList>
    </citation>
    <scope>NUCLEOTIDE SEQUENCE [LARGE SCALE GENOMIC DNA]</scope>
    <source>
        <strain evidence="1">214</strain>
    </source>
</reference>
<dbReference type="AlphaFoldDB" id="A0AAV5L0F3"/>
<comment type="caution">
    <text evidence="1">The sequence shown here is derived from an EMBL/GenBank/DDBJ whole genome shotgun (WGS) entry which is preliminary data.</text>
</comment>
<accession>A0AAV5L0F3</accession>
<sequence>MVSECELDKFRALCICGTRLTSARRLPRLEFGFWGVTDLVVSELSGGWVNPLLCKRFKAILANVVWFLDAF</sequence>